<gene>
    <name evidence="2" type="ORF">E2F43_18260</name>
</gene>
<accession>A0A4R5LNH8</accession>
<reference evidence="2 3" key="1">
    <citation type="submission" date="2019-03" db="EMBL/GenBank/DDBJ databases">
        <title>Seongchinamella monodicae gen. nov., sp. nov., a novel member of the Gammaproteobacteria isolated from a tidal mudflat of beach.</title>
        <authorList>
            <person name="Yang H.G."/>
            <person name="Kang J.W."/>
            <person name="Lee S.D."/>
        </authorList>
    </citation>
    <scope>NUCLEOTIDE SEQUENCE [LARGE SCALE GENOMIC DNA]</scope>
    <source>
        <strain evidence="2 3">GH4-78</strain>
    </source>
</reference>
<proteinExistence type="inferred from homology"/>
<dbReference type="RefSeq" id="WP_133215429.1">
    <property type="nucleotide sequence ID" value="NZ_SMSE01000005.1"/>
</dbReference>
<dbReference type="AlphaFoldDB" id="A0A4R5LNH8"/>
<dbReference type="OrthoDB" id="1164967at2"/>
<organism evidence="2 3">
    <name type="scientific">Seongchinamella unica</name>
    <dbReference type="NCBI Taxonomy" id="2547392"/>
    <lineage>
        <taxon>Bacteria</taxon>
        <taxon>Pseudomonadati</taxon>
        <taxon>Pseudomonadota</taxon>
        <taxon>Gammaproteobacteria</taxon>
        <taxon>Cellvibrionales</taxon>
        <taxon>Halieaceae</taxon>
        <taxon>Seongchinamella</taxon>
    </lineage>
</organism>
<dbReference type="InterPro" id="IPR004914">
    <property type="entry name" value="Antirestrict"/>
</dbReference>
<comment type="caution">
    <text evidence="2">The sequence shown here is derived from an EMBL/GenBank/DDBJ whole genome shotgun (WGS) entry which is preliminary data.</text>
</comment>
<dbReference type="EMBL" id="SMSE01000005">
    <property type="protein sequence ID" value="TDG11655.1"/>
    <property type="molecule type" value="Genomic_DNA"/>
</dbReference>
<dbReference type="Gene3D" id="3.30.70.3580">
    <property type="entry name" value="Antirestriction protein"/>
    <property type="match status" value="1"/>
</dbReference>
<name>A0A4R5LNH8_9GAMM</name>
<dbReference type="Pfam" id="PF03230">
    <property type="entry name" value="Antirestrict"/>
    <property type="match status" value="1"/>
</dbReference>
<dbReference type="InterPro" id="IPR042297">
    <property type="entry name" value="Antirestriction_sf"/>
</dbReference>
<dbReference type="Proteomes" id="UP000295554">
    <property type="component" value="Unassembled WGS sequence"/>
</dbReference>
<keyword evidence="3" id="KW-1185">Reference proteome</keyword>
<evidence type="ECO:0000313" key="3">
    <source>
        <dbReference type="Proteomes" id="UP000295554"/>
    </source>
</evidence>
<evidence type="ECO:0000313" key="2">
    <source>
        <dbReference type="EMBL" id="TDG11655.1"/>
    </source>
</evidence>
<protein>
    <submittedName>
        <fullName evidence="2">Antirestriction protein</fullName>
    </submittedName>
</protein>
<evidence type="ECO:0000256" key="1">
    <source>
        <dbReference type="ARBA" id="ARBA00008618"/>
    </source>
</evidence>
<comment type="similarity">
    <text evidence="1">Belongs to the antirestriction protein family.</text>
</comment>
<sequence>MSDTHAIRSTLVPEDQRLDITADLFGAHFPLRLEPVIYGITDRMAPEYHGGYWHFYALDNGGFYMAPDNDKCFLVQSSNCWQGELSADALGITACLATYSHLSFSGDPVFSRTCAEHYHLLREFIYQHPEVAAILGAID</sequence>